<accession>A0A7K3LZ87</accession>
<keyword evidence="2 4" id="KW-0067">ATP-binding</keyword>
<dbReference type="PANTHER" id="PTHR30448:SF0">
    <property type="entry name" value="RNASE ADAPTER PROTEIN RAPZ"/>
    <property type="match status" value="1"/>
</dbReference>
<evidence type="ECO:0000259" key="5">
    <source>
        <dbReference type="Pfam" id="PF03668"/>
    </source>
</evidence>
<dbReference type="Proteomes" id="UP000460435">
    <property type="component" value="Unassembled WGS sequence"/>
</dbReference>
<gene>
    <name evidence="7" type="primary">rapZ</name>
    <name evidence="7" type="ORF">F7O44_00420</name>
</gene>
<dbReference type="Pfam" id="PF22740">
    <property type="entry name" value="PapZ_C"/>
    <property type="match status" value="1"/>
</dbReference>
<evidence type="ECO:0000313" key="7">
    <source>
        <dbReference type="EMBL" id="NDL55528.1"/>
    </source>
</evidence>
<dbReference type="PIRSF" id="PIRSF005052">
    <property type="entry name" value="P-loopkin"/>
    <property type="match status" value="1"/>
</dbReference>
<dbReference type="InterPro" id="IPR005337">
    <property type="entry name" value="RapZ-like"/>
</dbReference>
<dbReference type="InterPro" id="IPR053931">
    <property type="entry name" value="RapZ_C"/>
</dbReference>
<feature type="domain" description="RapZ-like N-terminal" evidence="5">
    <location>
        <begin position="1"/>
        <end position="148"/>
    </location>
</feature>
<keyword evidence="1 4" id="KW-0547">Nucleotide-binding</keyword>
<evidence type="ECO:0000256" key="2">
    <source>
        <dbReference type="ARBA" id="ARBA00022840"/>
    </source>
</evidence>
<evidence type="ECO:0000259" key="6">
    <source>
        <dbReference type="Pfam" id="PF22740"/>
    </source>
</evidence>
<evidence type="ECO:0000313" key="8">
    <source>
        <dbReference type="Proteomes" id="UP000460435"/>
    </source>
</evidence>
<reference evidence="7 8" key="1">
    <citation type="submission" date="2019-11" db="EMBL/GenBank/DDBJ databases">
        <authorList>
            <person name="Li X.-J."/>
            <person name="Feng X.-M."/>
        </authorList>
    </citation>
    <scope>NUCLEOTIDE SEQUENCE [LARGE SCALE GENOMIC DNA]</scope>
    <source>
        <strain evidence="7 8">XMNu-373</strain>
    </source>
</reference>
<protein>
    <submittedName>
        <fullName evidence="7">RNase adapter RapZ</fullName>
    </submittedName>
</protein>
<dbReference type="HAMAP" id="MF_00636">
    <property type="entry name" value="RapZ_like"/>
    <property type="match status" value="1"/>
</dbReference>
<dbReference type="InterPro" id="IPR053930">
    <property type="entry name" value="RapZ-like_N"/>
</dbReference>
<sequence>MSGAGKTAATAALDDLGWFVVDNLPPALLMDLVSMVGKDEDIRRLAVVADVRGGAFFGELRGALEAMTEQGVRPSVLFLEASDEVLVRRFESARRPHPLQGGGRVVEAIERERAELATLRGGADVVIDTSLLNIHEFGARIRTAFAGEELGLRAVIVSFGFKYGLPVDADLVADMRFLPNPHWVPELQPQTGLDADVSDYVLNQPGAEDFLDRYSELVGVVSQGYLREGKRFVTIGIGCTGGKHRSVAMSEALAIRLRQRGVETLVAHRDLGRE</sequence>
<dbReference type="Gene3D" id="3.40.50.300">
    <property type="entry name" value="P-loop containing nucleotide triphosphate hydrolases"/>
    <property type="match status" value="1"/>
</dbReference>
<dbReference type="GO" id="GO:0005525">
    <property type="term" value="F:GTP binding"/>
    <property type="evidence" value="ECO:0007669"/>
    <property type="project" value="UniProtKB-UniRule"/>
</dbReference>
<dbReference type="PANTHER" id="PTHR30448">
    <property type="entry name" value="RNASE ADAPTER PROTEIN RAPZ"/>
    <property type="match status" value="1"/>
</dbReference>
<keyword evidence="8" id="KW-1185">Reference proteome</keyword>
<dbReference type="SUPFAM" id="SSF52540">
    <property type="entry name" value="P-loop containing nucleoside triphosphate hydrolases"/>
    <property type="match status" value="1"/>
</dbReference>
<proteinExistence type="inferred from homology"/>
<organism evidence="7 8">
    <name type="scientific">Phytoactinopolyspora mesophila</name>
    <dbReference type="NCBI Taxonomy" id="2650750"/>
    <lineage>
        <taxon>Bacteria</taxon>
        <taxon>Bacillati</taxon>
        <taxon>Actinomycetota</taxon>
        <taxon>Actinomycetes</taxon>
        <taxon>Jiangellales</taxon>
        <taxon>Jiangellaceae</taxon>
        <taxon>Phytoactinopolyspora</taxon>
    </lineage>
</organism>
<feature type="binding site" evidence="4">
    <location>
        <begin position="50"/>
        <end position="53"/>
    </location>
    <ligand>
        <name>GTP</name>
        <dbReference type="ChEBI" id="CHEBI:37565"/>
    </ligand>
</feature>
<name>A0A7K3LZ87_9ACTN</name>
<feature type="domain" description="RapZ C-terminal" evidence="6">
    <location>
        <begin position="155"/>
        <end position="271"/>
    </location>
</feature>
<keyword evidence="3 4" id="KW-0342">GTP-binding</keyword>
<dbReference type="NCBIfam" id="NF003828">
    <property type="entry name" value="PRK05416.1"/>
    <property type="match status" value="1"/>
</dbReference>
<dbReference type="AlphaFoldDB" id="A0A7K3LZ87"/>
<dbReference type="InterPro" id="IPR027417">
    <property type="entry name" value="P-loop_NTPase"/>
</dbReference>
<dbReference type="Pfam" id="PF03668">
    <property type="entry name" value="RapZ-like_N"/>
    <property type="match status" value="1"/>
</dbReference>
<evidence type="ECO:0000256" key="4">
    <source>
        <dbReference type="HAMAP-Rule" id="MF_00636"/>
    </source>
</evidence>
<comment type="caution">
    <text evidence="7">The sequence shown here is derived from an EMBL/GenBank/DDBJ whole genome shotgun (WGS) entry which is preliminary data.</text>
</comment>
<evidence type="ECO:0000256" key="3">
    <source>
        <dbReference type="ARBA" id="ARBA00023134"/>
    </source>
</evidence>
<comment type="caution">
    <text evidence="4">Lacks conserved residue(s) required for the propagation of feature annotation.</text>
</comment>
<dbReference type="GO" id="GO:0005524">
    <property type="term" value="F:ATP binding"/>
    <property type="evidence" value="ECO:0007669"/>
    <property type="project" value="UniProtKB-UniRule"/>
</dbReference>
<evidence type="ECO:0000256" key="1">
    <source>
        <dbReference type="ARBA" id="ARBA00022741"/>
    </source>
</evidence>
<dbReference type="EMBL" id="WLZY01000001">
    <property type="protein sequence ID" value="NDL55528.1"/>
    <property type="molecule type" value="Genomic_DNA"/>
</dbReference>